<dbReference type="InterPro" id="IPR018062">
    <property type="entry name" value="HTH_AraC-typ_CS"/>
</dbReference>
<comment type="caution">
    <text evidence="5">The sequence shown here is derived from an EMBL/GenBank/DDBJ whole genome shotgun (WGS) entry which is preliminary data.</text>
</comment>
<proteinExistence type="predicted"/>
<keyword evidence="1" id="KW-0805">Transcription regulation</keyword>
<dbReference type="InterPro" id="IPR052158">
    <property type="entry name" value="INH-QAR"/>
</dbReference>
<dbReference type="Proteomes" id="UP000249842">
    <property type="component" value="Unassembled WGS sequence"/>
</dbReference>
<dbReference type="RefSeq" id="WP_111457779.1">
    <property type="nucleotide sequence ID" value="NZ_QFYP01000001.1"/>
</dbReference>
<evidence type="ECO:0000256" key="3">
    <source>
        <dbReference type="ARBA" id="ARBA00023163"/>
    </source>
</evidence>
<dbReference type="GO" id="GO:0043565">
    <property type="term" value="F:sequence-specific DNA binding"/>
    <property type="evidence" value="ECO:0007669"/>
    <property type="project" value="InterPro"/>
</dbReference>
<evidence type="ECO:0000313" key="6">
    <source>
        <dbReference type="Proteomes" id="UP000249842"/>
    </source>
</evidence>
<reference evidence="6" key="1">
    <citation type="submission" date="2018-05" db="EMBL/GenBank/DDBJ databases">
        <authorList>
            <person name="Li X."/>
        </authorList>
    </citation>
    <scope>NUCLEOTIDE SEQUENCE [LARGE SCALE GENOMIC DNA]</scope>
    <source>
        <strain evidence="6">HKS-05</strain>
    </source>
</reference>
<dbReference type="Gene3D" id="3.40.50.880">
    <property type="match status" value="1"/>
</dbReference>
<evidence type="ECO:0000313" key="5">
    <source>
        <dbReference type="EMBL" id="RAK60486.1"/>
    </source>
</evidence>
<keyword evidence="6" id="KW-1185">Reference proteome</keyword>
<dbReference type="SUPFAM" id="SSF46689">
    <property type="entry name" value="Homeodomain-like"/>
    <property type="match status" value="2"/>
</dbReference>
<organism evidence="5 6">
    <name type="scientific">Phenylobacterium hankyongense</name>
    <dbReference type="NCBI Taxonomy" id="1813876"/>
    <lineage>
        <taxon>Bacteria</taxon>
        <taxon>Pseudomonadati</taxon>
        <taxon>Pseudomonadota</taxon>
        <taxon>Alphaproteobacteria</taxon>
        <taxon>Caulobacterales</taxon>
        <taxon>Caulobacteraceae</taxon>
        <taxon>Phenylobacterium</taxon>
    </lineage>
</organism>
<sequence length="343" mass="37107">MLDVTVVLLDDGLSSTAIMPVEIFHSAGVLWNDLHGVPAEPAFRVTTASLTGEAVRSPKGMTIKPETAIAAVERTDIIIVPTSGLELDLKLVENSALLPRLRKHYAAGAYVAGVCMGAAYLAEAGLLDGRLATTHWAVCGDLAQRYPQVNWRPDLFVTEDSRLLCSGGVYASMDLSLHLVEKLCGHEVAVQCAKALLLPMPRQHQSGYAVLPLSPPHGDDRIRAAEAFLQGAYKDDVCTETLARQAGLGPRTFVRRFKAATGRHPTSYLQAVRIATAKAMLERDGAPIQQVSSAVGYEDVAFFRSLFKRSTRMTPAEYRAHFGPMSVRGEPELEGAWDLAPTA</sequence>
<accession>A0A328B3I8</accession>
<feature type="domain" description="HTH araC/xylS-type" evidence="4">
    <location>
        <begin position="223"/>
        <end position="321"/>
    </location>
</feature>
<dbReference type="PROSITE" id="PS00041">
    <property type="entry name" value="HTH_ARAC_FAMILY_1"/>
    <property type="match status" value="1"/>
</dbReference>
<name>A0A328B3I8_9CAUL</name>
<dbReference type="SMART" id="SM00342">
    <property type="entry name" value="HTH_ARAC"/>
    <property type="match status" value="1"/>
</dbReference>
<dbReference type="SUPFAM" id="SSF52317">
    <property type="entry name" value="Class I glutamine amidotransferase-like"/>
    <property type="match status" value="1"/>
</dbReference>
<dbReference type="PROSITE" id="PS01124">
    <property type="entry name" value="HTH_ARAC_FAMILY_2"/>
    <property type="match status" value="1"/>
</dbReference>
<dbReference type="OrthoDB" id="186587at2"/>
<dbReference type="EMBL" id="QFYP01000001">
    <property type="protein sequence ID" value="RAK60486.1"/>
    <property type="molecule type" value="Genomic_DNA"/>
</dbReference>
<dbReference type="PANTHER" id="PTHR43130:SF11">
    <property type="entry name" value="TRANSCRIPTIONAL REGULATORY PROTEIN"/>
    <property type="match status" value="1"/>
</dbReference>
<dbReference type="Gene3D" id="1.10.10.60">
    <property type="entry name" value="Homeodomain-like"/>
    <property type="match status" value="2"/>
</dbReference>
<gene>
    <name evidence="5" type="ORF">DJ021_12070</name>
</gene>
<keyword evidence="3" id="KW-0804">Transcription</keyword>
<dbReference type="InterPro" id="IPR018060">
    <property type="entry name" value="HTH_AraC"/>
</dbReference>
<dbReference type="CDD" id="cd03138">
    <property type="entry name" value="GATase1_AraC_2"/>
    <property type="match status" value="1"/>
</dbReference>
<dbReference type="InterPro" id="IPR002818">
    <property type="entry name" value="DJ-1/PfpI"/>
</dbReference>
<keyword evidence="2" id="KW-0238">DNA-binding</keyword>
<dbReference type="Pfam" id="PF01965">
    <property type="entry name" value="DJ-1_PfpI"/>
    <property type="match status" value="1"/>
</dbReference>
<dbReference type="Pfam" id="PF12833">
    <property type="entry name" value="HTH_18"/>
    <property type="match status" value="1"/>
</dbReference>
<dbReference type="GO" id="GO:0003700">
    <property type="term" value="F:DNA-binding transcription factor activity"/>
    <property type="evidence" value="ECO:0007669"/>
    <property type="project" value="InterPro"/>
</dbReference>
<evidence type="ECO:0000256" key="2">
    <source>
        <dbReference type="ARBA" id="ARBA00023125"/>
    </source>
</evidence>
<dbReference type="InterPro" id="IPR009057">
    <property type="entry name" value="Homeodomain-like_sf"/>
</dbReference>
<evidence type="ECO:0000259" key="4">
    <source>
        <dbReference type="PROSITE" id="PS01124"/>
    </source>
</evidence>
<protein>
    <submittedName>
        <fullName evidence="5">AraC family transcriptional regulator</fullName>
    </submittedName>
</protein>
<dbReference type="PANTHER" id="PTHR43130">
    <property type="entry name" value="ARAC-FAMILY TRANSCRIPTIONAL REGULATOR"/>
    <property type="match status" value="1"/>
</dbReference>
<dbReference type="InterPro" id="IPR029062">
    <property type="entry name" value="Class_I_gatase-like"/>
</dbReference>
<evidence type="ECO:0000256" key="1">
    <source>
        <dbReference type="ARBA" id="ARBA00023015"/>
    </source>
</evidence>
<dbReference type="AlphaFoldDB" id="A0A328B3I8"/>